<dbReference type="AlphaFoldDB" id="A0A6C0HQ16"/>
<organism evidence="1">
    <name type="scientific">viral metagenome</name>
    <dbReference type="NCBI Taxonomy" id="1070528"/>
    <lineage>
        <taxon>unclassified sequences</taxon>
        <taxon>metagenomes</taxon>
        <taxon>organismal metagenomes</taxon>
    </lineage>
</organism>
<name>A0A6C0HQ16_9ZZZZ</name>
<evidence type="ECO:0000313" key="1">
    <source>
        <dbReference type="EMBL" id="QHT82762.1"/>
    </source>
</evidence>
<dbReference type="EMBL" id="MN740003">
    <property type="protein sequence ID" value="QHT82762.1"/>
    <property type="molecule type" value="Genomic_DNA"/>
</dbReference>
<sequence>MSNSQYLGYLGTQKCCNSKKTGPQGEIGVQGPTGPRGLIGATGPRGIEGPTGFSCTGPTGPSNKTFIIDHPSNDDKYLVHACLEGPEAGVYYRGKATIENNESVVINLPDYVAPLATELTVELTPLHSSTNAPSVYETSEIENNSFTVYGKNGSFYWTVYGKKNEILTEPNKNDVKVRGNGPYKWYY</sequence>
<accession>A0A6C0HQ16</accession>
<protein>
    <submittedName>
        <fullName evidence="1">Uncharacterized protein</fullName>
    </submittedName>
</protein>
<reference evidence="1" key="1">
    <citation type="journal article" date="2020" name="Nature">
        <title>Giant virus diversity and host interactions through global metagenomics.</title>
        <authorList>
            <person name="Schulz F."/>
            <person name="Roux S."/>
            <person name="Paez-Espino D."/>
            <person name="Jungbluth S."/>
            <person name="Walsh D.A."/>
            <person name="Denef V.J."/>
            <person name="McMahon K.D."/>
            <person name="Konstantinidis K.T."/>
            <person name="Eloe-Fadrosh E.A."/>
            <person name="Kyrpides N.C."/>
            <person name="Woyke T."/>
        </authorList>
    </citation>
    <scope>NUCLEOTIDE SEQUENCE</scope>
    <source>
        <strain evidence="1">GVMAG-M-3300023184-165</strain>
    </source>
</reference>
<proteinExistence type="predicted"/>